<evidence type="ECO:0000256" key="1">
    <source>
        <dbReference type="ARBA" id="ARBA00004401"/>
    </source>
</evidence>
<protein>
    <submittedName>
        <fullName evidence="6">Uncharacterized protein</fullName>
    </submittedName>
</protein>
<dbReference type="InterPro" id="IPR013087">
    <property type="entry name" value="Znf_C2H2_type"/>
</dbReference>
<dbReference type="InterPro" id="IPR016186">
    <property type="entry name" value="C-type_lectin-like/link_sf"/>
</dbReference>
<dbReference type="Pfam" id="PF00059">
    <property type="entry name" value="Lectin_C"/>
    <property type="match status" value="1"/>
</dbReference>
<dbReference type="PROSITE" id="PS50041">
    <property type="entry name" value="C_TYPE_LECTIN_2"/>
    <property type="match status" value="1"/>
</dbReference>
<keyword evidence="2" id="KW-0862">Zinc</keyword>
<dbReference type="PANTHER" id="PTHR45710">
    <property type="entry name" value="C-TYPE LECTIN DOMAIN-CONTAINING PROTEIN 180"/>
    <property type="match status" value="1"/>
</dbReference>
<dbReference type="SUPFAM" id="SSF57667">
    <property type="entry name" value="beta-beta-alpha zinc fingers"/>
    <property type="match status" value="1"/>
</dbReference>
<dbReference type="Proteomes" id="UP001497482">
    <property type="component" value="Chromosome 3"/>
</dbReference>
<keyword evidence="2" id="KW-0479">Metal-binding</keyword>
<dbReference type="SMART" id="SM00355">
    <property type="entry name" value="ZnF_C2H2"/>
    <property type="match status" value="2"/>
</dbReference>
<feature type="compositionally biased region" description="Basic and acidic residues" evidence="3">
    <location>
        <begin position="143"/>
        <end position="152"/>
    </location>
</feature>
<dbReference type="AlphaFoldDB" id="A0AAV2LIF1"/>
<name>A0AAV2LIF1_KNICA</name>
<dbReference type="GO" id="GO:0008270">
    <property type="term" value="F:zinc ion binding"/>
    <property type="evidence" value="ECO:0007669"/>
    <property type="project" value="UniProtKB-KW"/>
</dbReference>
<gene>
    <name evidence="6" type="ORF">KC01_LOCUS29950</name>
</gene>
<dbReference type="InterPro" id="IPR050828">
    <property type="entry name" value="C-type_lectin/matrix_domain"/>
</dbReference>
<dbReference type="SUPFAM" id="SSF56436">
    <property type="entry name" value="C-type lectin-like"/>
    <property type="match status" value="1"/>
</dbReference>
<keyword evidence="7" id="KW-1185">Reference proteome</keyword>
<dbReference type="PANTHER" id="PTHR45710:SF8">
    <property type="entry name" value="RERATING FAMILY MEMBER 4"/>
    <property type="match status" value="1"/>
</dbReference>
<evidence type="ECO:0000256" key="2">
    <source>
        <dbReference type="PROSITE-ProRule" id="PRU00042"/>
    </source>
</evidence>
<dbReference type="PROSITE" id="PS00028">
    <property type="entry name" value="ZINC_FINGER_C2H2_1"/>
    <property type="match status" value="1"/>
</dbReference>
<dbReference type="InterPro" id="IPR036236">
    <property type="entry name" value="Znf_C2H2_sf"/>
</dbReference>
<organism evidence="6 7">
    <name type="scientific">Knipowitschia caucasica</name>
    <name type="common">Caucasian dwarf goby</name>
    <name type="synonym">Pomatoschistus caucasicus</name>
    <dbReference type="NCBI Taxonomy" id="637954"/>
    <lineage>
        <taxon>Eukaryota</taxon>
        <taxon>Metazoa</taxon>
        <taxon>Chordata</taxon>
        <taxon>Craniata</taxon>
        <taxon>Vertebrata</taxon>
        <taxon>Euteleostomi</taxon>
        <taxon>Actinopterygii</taxon>
        <taxon>Neopterygii</taxon>
        <taxon>Teleostei</taxon>
        <taxon>Neoteleostei</taxon>
        <taxon>Acanthomorphata</taxon>
        <taxon>Gobiaria</taxon>
        <taxon>Gobiiformes</taxon>
        <taxon>Gobioidei</taxon>
        <taxon>Gobiidae</taxon>
        <taxon>Gobiinae</taxon>
        <taxon>Knipowitschia</taxon>
    </lineage>
</organism>
<feature type="domain" description="C-type lectin" evidence="4">
    <location>
        <begin position="27"/>
        <end position="101"/>
    </location>
</feature>
<evidence type="ECO:0000259" key="5">
    <source>
        <dbReference type="PROSITE" id="PS50157"/>
    </source>
</evidence>
<keyword evidence="2" id="KW-0863">Zinc-finger</keyword>
<feature type="compositionally biased region" description="Basic and acidic residues" evidence="3">
    <location>
        <begin position="227"/>
        <end position="238"/>
    </location>
</feature>
<evidence type="ECO:0000313" key="6">
    <source>
        <dbReference type="EMBL" id="CAL1602132.1"/>
    </source>
</evidence>
<evidence type="ECO:0000259" key="4">
    <source>
        <dbReference type="PROSITE" id="PS50041"/>
    </source>
</evidence>
<dbReference type="PROSITE" id="PS50157">
    <property type="entry name" value="ZINC_FINGER_C2H2_2"/>
    <property type="match status" value="2"/>
</dbReference>
<feature type="domain" description="C2H2-type" evidence="5">
    <location>
        <begin position="397"/>
        <end position="424"/>
    </location>
</feature>
<dbReference type="InterPro" id="IPR001304">
    <property type="entry name" value="C-type_lectin-like"/>
</dbReference>
<dbReference type="Gene3D" id="3.10.100.10">
    <property type="entry name" value="Mannose-Binding Protein A, subunit A"/>
    <property type="match status" value="1"/>
</dbReference>
<feature type="region of interest" description="Disordered" evidence="3">
    <location>
        <begin position="133"/>
        <end position="190"/>
    </location>
</feature>
<dbReference type="GO" id="GO:0005886">
    <property type="term" value="C:plasma membrane"/>
    <property type="evidence" value="ECO:0007669"/>
    <property type="project" value="UniProtKB-SubCell"/>
</dbReference>
<comment type="subcellular location">
    <subcellularLocation>
        <location evidence="1">Cell membrane</location>
        <topology evidence="1">Single-pass type II membrane protein</topology>
    </subcellularLocation>
</comment>
<proteinExistence type="predicted"/>
<reference evidence="6 7" key="1">
    <citation type="submission" date="2024-04" db="EMBL/GenBank/DDBJ databases">
        <authorList>
            <person name="Waldvogel A.-M."/>
            <person name="Schoenle A."/>
        </authorList>
    </citation>
    <scope>NUCLEOTIDE SEQUENCE [LARGE SCALE GENOMIC DNA]</scope>
</reference>
<evidence type="ECO:0000313" key="7">
    <source>
        <dbReference type="Proteomes" id="UP001497482"/>
    </source>
</evidence>
<evidence type="ECO:0000256" key="3">
    <source>
        <dbReference type="SAM" id="MobiDB-lite"/>
    </source>
</evidence>
<dbReference type="SMART" id="SM00034">
    <property type="entry name" value="CLECT"/>
    <property type="match status" value="1"/>
</dbReference>
<dbReference type="Gene3D" id="3.30.160.60">
    <property type="entry name" value="Classic Zinc Finger"/>
    <property type="match status" value="2"/>
</dbReference>
<sequence length="425" mass="49159">MLHQQHQQLHKEKLELGDFCRDGCRSRNQSFYYISTGTKTWEQSRQNCRDKGGDLIIIDSREEQEFLNSLNQYYWIGLSGIDEAGMWKWVDGSVLNISKIWSQLSAILEKLMVLAVEEIKELVLDLCEEISHEQTTKTTDASEATRKDEGDSVFHTTDTFFPEPQDGHDDQDDPQERVSQPCSMEDEKESQNYMKFPNAFSNSSQEAMPDNCKFEVASTVSKNPSPHRREEDCSRDGSRQSSFEPEDTKSHLPNYNFPDETQCSSYDDAAPTNQDHSRDVVFQIKQEEETPGFETGDCTRFQMQTGQKPTEAPPPAQESFSLNPSYYYSSLNAASLGFPRPMQLNPFAHTNWNKPNYSQASPQTNKVLFKCEFCDKTYRFPSLLKAHNMKHTQEKLLACRYCGKLFKWDYSLRRHERLYCGNFLQ</sequence>
<dbReference type="InterPro" id="IPR016187">
    <property type="entry name" value="CTDL_fold"/>
</dbReference>
<feature type="region of interest" description="Disordered" evidence="3">
    <location>
        <begin position="219"/>
        <end position="274"/>
    </location>
</feature>
<accession>A0AAV2LIF1</accession>
<feature type="domain" description="C2H2-type" evidence="5">
    <location>
        <begin position="369"/>
        <end position="396"/>
    </location>
</feature>
<dbReference type="EMBL" id="OZ035825">
    <property type="protein sequence ID" value="CAL1602132.1"/>
    <property type="molecule type" value="Genomic_DNA"/>
</dbReference>